<evidence type="ECO:0000256" key="1">
    <source>
        <dbReference type="SAM" id="MobiDB-lite"/>
    </source>
</evidence>
<keyword evidence="3" id="KW-1185">Reference proteome</keyword>
<dbReference type="Proteomes" id="UP001176521">
    <property type="component" value="Unassembled WGS sequence"/>
</dbReference>
<evidence type="ECO:0000313" key="3">
    <source>
        <dbReference type="Proteomes" id="UP001176521"/>
    </source>
</evidence>
<dbReference type="InterPro" id="IPR046310">
    <property type="entry name" value="DUF6425"/>
</dbReference>
<comment type="caution">
    <text evidence="2">The sequence shown here is derived from an EMBL/GenBank/DDBJ whole genome shotgun (WGS) entry which is preliminary data.</text>
</comment>
<dbReference type="Pfam" id="PF19989">
    <property type="entry name" value="DUF6425"/>
    <property type="match status" value="1"/>
</dbReference>
<feature type="region of interest" description="Disordered" evidence="1">
    <location>
        <begin position="102"/>
        <end position="246"/>
    </location>
</feature>
<name>A0AAN6JQQ9_9BASI</name>
<reference evidence="2" key="1">
    <citation type="journal article" date="2023" name="PhytoFront">
        <title>Draft Genome Resources of Seven Strains of Tilletia horrida, Causal Agent of Kernel Smut of Rice.</title>
        <authorList>
            <person name="Khanal S."/>
            <person name="Antony Babu S."/>
            <person name="Zhou X.G."/>
        </authorList>
    </citation>
    <scope>NUCLEOTIDE SEQUENCE</scope>
    <source>
        <strain evidence="2">TX3</strain>
    </source>
</reference>
<proteinExistence type="predicted"/>
<evidence type="ECO:0000313" key="2">
    <source>
        <dbReference type="EMBL" id="KAK0530303.1"/>
    </source>
</evidence>
<accession>A0AAN6JQQ9</accession>
<feature type="compositionally biased region" description="Low complexity" evidence="1">
    <location>
        <begin position="156"/>
        <end position="172"/>
    </location>
</feature>
<feature type="compositionally biased region" description="Low complexity" evidence="1">
    <location>
        <begin position="102"/>
        <end position="112"/>
    </location>
</feature>
<protein>
    <submittedName>
        <fullName evidence="2">Uncharacterized protein</fullName>
    </submittedName>
</protein>
<sequence length="246" mass="24417">MSAPAPTSSLLARALNPVAAVATGAASSTSAVGTEMLASGLATSSSAIVSTTAASTTHIAAGRSAASVLRTSTSTVLAGSNGSFASARTFTTSAAALVKEAPATAKPTAPATSVLREAARNPEANSRIRITDGPPPDLSYVPEGTPITSEDPKHMPAASASAIPASQSQHASTKSGAAHPGAAEMAQGATLPEGGEDAITPEERSMKAWGPNQRTPEYNTEEGRRNPVLHGGSNEGGFGADGKSKT</sequence>
<organism evidence="2 3">
    <name type="scientific">Tilletia horrida</name>
    <dbReference type="NCBI Taxonomy" id="155126"/>
    <lineage>
        <taxon>Eukaryota</taxon>
        <taxon>Fungi</taxon>
        <taxon>Dikarya</taxon>
        <taxon>Basidiomycota</taxon>
        <taxon>Ustilaginomycotina</taxon>
        <taxon>Exobasidiomycetes</taxon>
        <taxon>Tilletiales</taxon>
        <taxon>Tilletiaceae</taxon>
        <taxon>Tilletia</taxon>
    </lineage>
</organism>
<dbReference type="AlphaFoldDB" id="A0AAN6JQQ9"/>
<gene>
    <name evidence="2" type="ORF">OC842_003965</name>
</gene>
<dbReference type="EMBL" id="JAPDMQ010000218">
    <property type="protein sequence ID" value="KAK0530303.1"/>
    <property type="molecule type" value="Genomic_DNA"/>
</dbReference>